<evidence type="ECO:0000256" key="5">
    <source>
        <dbReference type="ARBA" id="ARBA00022687"/>
    </source>
</evidence>
<dbReference type="InterPro" id="IPR008339">
    <property type="entry name" value="Dishevelled_fam"/>
</dbReference>
<dbReference type="InterPro" id="IPR003351">
    <property type="entry name" value="Dishevelled_protein_dom"/>
</dbReference>
<evidence type="ECO:0000256" key="6">
    <source>
        <dbReference type="PROSITE-ProRule" id="PRU00069"/>
    </source>
</evidence>
<dbReference type="InterPro" id="IPR001478">
    <property type="entry name" value="PDZ"/>
</dbReference>
<dbReference type="InterPro" id="IPR036034">
    <property type="entry name" value="PDZ_sf"/>
</dbReference>
<dbReference type="Pfam" id="PF12316">
    <property type="entry name" value="Dsh_C"/>
    <property type="match status" value="1"/>
</dbReference>
<dbReference type="GO" id="GO:0060070">
    <property type="term" value="P:canonical Wnt signaling pathway"/>
    <property type="evidence" value="ECO:0007669"/>
    <property type="project" value="TreeGrafter"/>
</dbReference>
<keyword evidence="4" id="KW-0963">Cytoplasm</keyword>
<dbReference type="InterPro" id="IPR036390">
    <property type="entry name" value="WH_DNA-bd_sf"/>
</dbReference>
<dbReference type="Gene3D" id="2.30.42.10">
    <property type="match status" value="1"/>
</dbReference>
<evidence type="ECO:0000259" key="9">
    <source>
        <dbReference type="PROSITE" id="PS50841"/>
    </source>
</evidence>
<dbReference type="GO" id="GO:0005829">
    <property type="term" value="C:cytosol"/>
    <property type="evidence" value="ECO:0007669"/>
    <property type="project" value="TreeGrafter"/>
</dbReference>
<comment type="subcellular location">
    <subcellularLocation>
        <location evidence="1">Cytoplasm</location>
    </subcellularLocation>
</comment>
<accession>A0A7N6AGB5</accession>
<dbReference type="PROSITE" id="PS50841">
    <property type="entry name" value="DIX"/>
    <property type="match status" value="1"/>
</dbReference>
<dbReference type="InterPro" id="IPR024580">
    <property type="entry name" value="Dishevelled_C-dom"/>
</dbReference>
<reference evidence="10" key="2">
    <citation type="submission" date="2025-08" db="UniProtKB">
        <authorList>
            <consortium name="Ensembl"/>
        </authorList>
    </citation>
    <scope>IDENTIFICATION</scope>
</reference>
<dbReference type="Pfam" id="PF02377">
    <property type="entry name" value="Dishevelled"/>
    <property type="match status" value="1"/>
</dbReference>
<evidence type="ECO:0000313" key="10">
    <source>
        <dbReference type="Ensembl" id="ENSATEP00000047092.1"/>
    </source>
</evidence>
<keyword evidence="5 6" id="KW-0879">Wnt signaling pathway</keyword>
<dbReference type="InterPro" id="IPR015506">
    <property type="entry name" value="Dsh/Dvl-rel"/>
</dbReference>
<feature type="region of interest" description="Disordered" evidence="7">
    <location>
        <begin position="462"/>
        <end position="589"/>
    </location>
</feature>
<dbReference type="GO" id="GO:0005109">
    <property type="term" value="F:frizzled binding"/>
    <property type="evidence" value="ECO:0007669"/>
    <property type="project" value="TreeGrafter"/>
</dbReference>
<feature type="region of interest" description="Disordered" evidence="7">
    <location>
        <begin position="88"/>
        <end position="177"/>
    </location>
</feature>
<comment type="similarity">
    <text evidence="2">Belongs to the DSH family.</text>
</comment>
<dbReference type="Ensembl" id="ENSATET00000060350.2">
    <property type="protein sequence ID" value="ENSATEP00000047092.1"/>
    <property type="gene ID" value="ENSATEG00000017381.3"/>
</dbReference>
<dbReference type="GeneTree" id="ENSGT00950000182903"/>
<dbReference type="Pfam" id="PF00778">
    <property type="entry name" value="DIX"/>
    <property type="match status" value="1"/>
</dbReference>
<evidence type="ECO:0000256" key="3">
    <source>
        <dbReference type="ARBA" id="ARBA00022473"/>
    </source>
</evidence>
<dbReference type="PROSITE" id="PS50106">
    <property type="entry name" value="PDZ"/>
    <property type="match status" value="1"/>
</dbReference>
<evidence type="ECO:0000256" key="7">
    <source>
        <dbReference type="SAM" id="MobiDB-lite"/>
    </source>
</evidence>
<feature type="compositionally biased region" description="Pro residues" evidence="7">
    <location>
        <begin position="478"/>
        <end position="504"/>
    </location>
</feature>
<feature type="compositionally biased region" description="Basic and acidic residues" evidence="7">
    <location>
        <begin position="544"/>
        <end position="553"/>
    </location>
</feature>
<protein>
    <recommendedName>
        <fullName evidence="12">Dishevelled segment polarity protein 3a</fullName>
    </recommendedName>
</protein>
<dbReference type="SUPFAM" id="SSF50156">
    <property type="entry name" value="PDZ domain-like"/>
    <property type="match status" value="1"/>
</dbReference>
<evidence type="ECO:0000313" key="11">
    <source>
        <dbReference type="Proteomes" id="UP000265040"/>
    </source>
</evidence>
<keyword evidence="3" id="KW-0217">Developmental protein</keyword>
<dbReference type="PANTHER" id="PTHR10878">
    <property type="entry name" value="SEGMENT POLARITY PROTEIN DISHEVELLED"/>
    <property type="match status" value="1"/>
</dbReference>
<feature type="domain" description="PDZ" evidence="8">
    <location>
        <begin position="236"/>
        <end position="308"/>
    </location>
</feature>
<evidence type="ECO:0000256" key="1">
    <source>
        <dbReference type="ARBA" id="ARBA00004496"/>
    </source>
</evidence>
<dbReference type="InterPro" id="IPR038207">
    <property type="entry name" value="DIX_dom_sf"/>
</dbReference>
<dbReference type="SUPFAM" id="SSF46785">
    <property type="entry name" value="Winged helix' DNA-binding domain"/>
    <property type="match status" value="1"/>
</dbReference>
<dbReference type="PANTHER" id="PTHR10878:SF6">
    <property type="entry name" value="SEGMENT POLARITY PROTEIN DISHEVELLED HOMOLOG DVL-3"/>
    <property type="match status" value="1"/>
</dbReference>
<evidence type="ECO:0000259" key="8">
    <source>
        <dbReference type="PROSITE" id="PS50106"/>
    </source>
</evidence>
<organism evidence="10 11">
    <name type="scientific">Anabas testudineus</name>
    <name type="common">Climbing perch</name>
    <name type="synonym">Anthias testudineus</name>
    <dbReference type="NCBI Taxonomy" id="64144"/>
    <lineage>
        <taxon>Eukaryota</taxon>
        <taxon>Metazoa</taxon>
        <taxon>Chordata</taxon>
        <taxon>Craniata</taxon>
        <taxon>Vertebrata</taxon>
        <taxon>Euteleostomi</taxon>
        <taxon>Actinopterygii</taxon>
        <taxon>Neopterygii</taxon>
        <taxon>Teleostei</taxon>
        <taxon>Neoteleostei</taxon>
        <taxon>Acanthomorphata</taxon>
        <taxon>Anabantaria</taxon>
        <taxon>Anabantiformes</taxon>
        <taxon>Anabantoidei</taxon>
        <taxon>Anabantidae</taxon>
        <taxon>Anabas</taxon>
    </lineage>
</organism>
<sequence length="610" mass="65508">MGETKIIYHLDDQETPYLVKLSVPADKVTLADFKNVLKKPNYKFFFKSMDDDFGVVKEEISDDNAKLPCFNGRVVSWLVSGDGAHTDAGSVADSIEPAPPLERTGGIGDSRPPSYHGKAASGRDSLDNDTETSSMVSQRRERERPRRKHTNDHGGRQNGYASRAMGRGGPDYDSCSSFMSSELESTSCFDSEDDDATSRSDVLCGLFINALSDEKMHLSSSFSSITDSTMSLNIITVTLNMEKYNFLGISIVGQSNERGDGGIYIGSIMKGGAVAADGRIEPGDMLLQVNDINFENMSNDDAVRVLRDIVHKPGPITLTVAKCWDPNPRSCFALPRSEPIRPIDPAAWVSHTAAMTGVYPAYGMSPSMSTVTSTSSSISSSIPETERFDDFHLSIHSDMATVAKAMACPESGLEVRDRMWLKITIANAFIGTSVKAQSLFPFFKALQLFLLSSSDMTHLSLHDHDGSSGGASDQDTLPPLPPPGAAPWPMPLPYQFPIPHPYDLPQPFHSGPGAGSAGSQHSGSSGSNCSKNEGRKSGGSGSEPEIRSHRAPSERSVAPPSERSPPHLSTAAPGAPPGRELASVPPELTASRQSLRMAVGNAGEFFVDVM</sequence>
<dbReference type="Pfam" id="PF00595">
    <property type="entry name" value="PDZ"/>
    <property type="match status" value="1"/>
</dbReference>
<dbReference type="Gene3D" id="2.40.240.130">
    <property type="match status" value="1"/>
</dbReference>
<feature type="domain" description="DIX" evidence="9">
    <location>
        <begin position="1"/>
        <end position="82"/>
    </location>
</feature>
<dbReference type="FunFam" id="2.30.42.10:FF:000014">
    <property type="entry name" value="Segment polarity protein dishevelled homolog DVL-3"/>
    <property type="match status" value="1"/>
</dbReference>
<dbReference type="AlphaFoldDB" id="A0A7N6AGB5"/>
<reference evidence="10" key="3">
    <citation type="submission" date="2025-09" db="UniProtKB">
        <authorList>
            <consortium name="Ensembl"/>
        </authorList>
    </citation>
    <scope>IDENTIFICATION</scope>
</reference>
<dbReference type="InterPro" id="IPR001158">
    <property type="entry name" value="DIX"/>
</dbReference>
<dbReference type="SUPFAM" id="SSF54236">
    <property type="entry name" value="Ubiquitin-like"/>
    <property type="match status" value="1"/>
</dbReference>
<evidence type="ECO:0000256" key="2">
    <source>
        <dbReference type="ARBA" id="ARBA00008735"/>
    </source>
</evidence>
<keyword evidence="11" id="KW-1185">Reference proteome</keyword>
<dbReference type="InterPro" id="IPR029071">
    <property type="entry name" value="Ubiquitin-like_domsf"/>
</dbReference>
<proteinExistence type="inferred from homology"/>
<feature type="compositionally biased region" description="Low complexity" evidence="7">
    <location>
        <begin position="517"/>
        <end position="527"/>
    </location>
</feature>
<dbReference type="InterPro" id="IPR036388">
    <property type="entry name" value="WH-like_DNA-bd_sf"/>
</dbReference>
<evidence type="ECO:0008006" key="12">
    <source>
        <dbReference type="Google" id="ProtNLM"/>
    </source>
</evidence>
<reference evidence="10" key="1">
    <citation type="submission" date="2021-04" db="EMBL/GenBank/DDBJ databases">
        <authorList>
            <consortium name="Wellcome Sanger Institute Data Sharing"/>
        </authorList>
    </citation>
    <scope>NUCLEOTIDE SEQUENCE [LARGE SCALE GENOMIC DNA]</scope>
</reference>
<dbReference type="Proteomes" id="UP000265040">
    <property type="component" value="Chromosome 17"/>
</dbReference>
<evidence type="ECO:0000256" key="4">
    <source>
        <dbReference type="ARBA" id="ARBA00022490"/>
    </source>
</evidence>
<dbReference type="Gene3D" id="1.10.10.10">
    <property type="entry name" value="Winged helix-like DNA-binding domain superfamily/Winged helix DNA-binding domain"/>
    <property type="match status" value="1"/>
</dbReference>
<dbReference type="SMART" id="SM00021">
    <property type="entry name" value="DAX"/>
    <property type="match status" value="1"/>
</dbReference>
<dbReference type="PRINTS" id="PR01760">
    <property type="entry name" value="DISHEVELLED"/>
</dbReference>
<dbReference type="SMART" id="SM00228">
    <property type="entry name" value="PDZ"/>
    <property type="match status" value="1"/>
</dbReference>
<dbReference type="CDD" id="cd06717">
    <property type="entry name" value="PDZ_Dishevelled-like"/>
    <property type="match status" value="1"/>
</dbReference>
<dbReference type="FunFam" id="2.40.240.130:FF:000001">
    <property type="entry name" value="Segment polarity protein dishevelled homolog DVL-1"/>
    <property type="match status" value="1"/>
</dbReference>
<name>A0A7N6AGB5_ANATE</name>